<evidence type="ECO:0000313" key="2">
    <source>
        <dbReference type="Proteomes" id="UP000799753"/>
    </source>
</evidence>
<reference evidence="1" key="1">
    <citation type="journal article" date="2020" name="Stud. Mycol.">
        <title>101 Dothideomycetes genomes: a test case for predicting lifestyles and emergence of pathogens.</title>
        <authorList>
            <person name="Haridas S."/>
            <person name="Albert R."/>
            <person name="Binder M."/>
            <person name="Bloem J."/>
            <person name="Labutti K."/>
            <person name="Salamov A."/>
            <person name="Andreopoulos B."/>
            <person name="Baker S."/>
            <person name="Barry K."/>
            <person name="Bills G."/>
            <person name="Bluhm B."/>
            <person name="Cannon C."/>
            <person name="Castanera R."/>
            <person name="Culley D."/>
            <person name="Daum C."/>
            <person name="Ezra D."/>
            <person name="Gonzalez J."/>
            <person name="Henrissat B."/>
            <person name="Kuo A."/>
            <person name="Liang C."/>
            <person name="Lipzen A."/>
            <person name="Lutzoni F."/>
            <person name="Magnuson J."/>
            <person name="Mondo S."/>
            <person name="Nolan M."/>
            <person name="Ohm R."/>
            <person name="Pangilinan J."/>
            <person name="Park H.-J."/>
            <person name="Ramirez L."/>
            <person name="Alfaro M."/>
            <person name="Sun H."/>
            <person name="Tritt A."/>
            <person name="Yoshinaga Y."/>
            <person name="Zwiers L.-H."/>
            <person name="Turgeon B."/>
            <person name="Goodwin S."/>
            <person name="Spatafora J."/>
            <person name="Crous P."/>
            <person name="Grigoriev I."/>
        </authorList>
    </citation>
    <scope>NUCLEOTIDE SEQUENCE</scope>
    <source>
        <strain evidence="1">CBS 473.64</strain>
    </source>
</reference>
<dbReference type="OrthoDB" id="3661438at2759"/>
<gene>
    <name evidence="1" type="ORF">P280DRAFT_532134</name>
</gene>
<sequence>MHTHARTVRKSFAIRVSTGLEVMLNRENTHPSACRSSTYSILDIYEASTNGCVLFGTLFVHGGAHVIDPRQRNLATIKNPLERFIAKWGQGEFHISFRTEKNGFDDVQNVPFHWLHRNVTGVDERYSCRVPKPQPGTWNICALGGTNAGKWVKNRPVNLAVGSTASLEAAKRCLMECHSSHQGCGRDQSVIPSRLLKLGTDNDTIKIIDTNGKPLKHLVSQYTNRDLTVSTDKLVAIAGIADEFANFVKIQYPDKSAQYTAGLWHFDIPRQLLWKRYIWDSRPLSLRPGTYRAPSWSWASIDDSITFQEHCQPLVEVLGDHVTLKNEELPYGEVTFALLAVVARINRPLVAHCHWYLRIVIGPMSSALKTKSLKATH</sequence>
<accession>A0A6A6SD56</accession>
<protein>
    <recommendedName>
        <fullName evidence="3">Heterokaryon incompatibility domain-containing protein</fullName>
    </recommendedName>
</protein>
<dbReference type="PANTHER" id="PTHR33112">
    <property type="entry name" value="DOMAIN PROTEIN, PUTATIVE-RELATED"/>
    <property type="match status" value="1"/>
</dbReference>
<dbReference type="Proteomes" id="UP000799753">
    <property type="component" value="Unassembled WGS sequence"/>
</dbReference>
<evidence type="ECO:0008006" key="3">
    <source>
        <dbReference type="Google" id="ProtNLM"/>
    </source>
</evidence>
<name>A0A6A6SD56_9PLEO</name>
<keyword evidence="2" id="KW-1185">Reference proteome</keyword>
<dbReference type="PANTHER" id="PTHR33112:SF16">
    <property type="entry name" value="HETEROKARYON INCOMPATIBILITY DOMAIN-CONTAINING PROTEIN"/>
    <property type="match status" value="1"/>
</dbReference>
<dbReference type="AlphaFoldDB" id="A0A6A6SD56"/>
<dbReference type="EMBL" id="MU006777">
    <property type="protein sequence ID" value="KAF2645766.1"/>
    <property type="molecule type" value="Genomic_DNA"/>
</dbReference>
<proteinExistence type="predicted"/>
<organism evidence="1 2">
    <name type="scientific">Massarina eburnea CBS 473.64</name>
    <dbReference type="NCBI Taxonomy" id="1395130"/>
    <lineage>
        <taxon>Eukaryota</taxon>
        <taxon>Fungi</taxon>
        <taxon>Dikarya</taxon>
        <taxon>Ascomycota</taxon>
        <taxon>Pezizomycotina</taxon>
        <taxon>Dothideomycetes</taxon>
        <taxon>Pleosporomycetidae</taxon>
        <taxon>Pleosporales</taxon>
        <taxon>Massarineae</taxon>
        <taxon>Massarinaceae</taxon>
        <taxon>Massarina</taxon>
    </lineage>
</organism>
<evidence type="ECO:0000313" key="1">
    <source>
        <dbReference type="EMBL" id="KAF2645766.1"/>
    </source>
</evidence>